<evidence type="ECO:0000256" key="4">
    <source>
        <dbReference type="ARBA" id="ARBA00022692"/>
    </source>
</evidence>
<dbReference type="PANTHER" id="PTHR30069">
    <property type="entry name" value="TONB-DEPENDENT OUTER MEMBRANE RECEPTOR"/>
    <property type="match status" value="1"/>
</dbReference>
<evidence type="ECO:0000259" key="9">
    <source>
        <dbReference type="Pfam" id="PF00593"/>
    </source>
</evidence>
<dbReference type="eggNOG" id="COG4771">
    <property type="taxonomic scope" value="Bacteria"/>
</dbReference>
<dbReference type="Pfam" id="PF00593">
    <property type="entry name" value="TonB_dep_Rec_b-barrel"/>
    <property type="match status" value="1"/>
</dbReference>
<keyword evidence="3" id="KW-1134">Transmembrane beta strand</keyword>
<dbReference type="GO" id="GO:0015344">
    <property type="term" value="F:siderophore uptake transmembrane transporter activity"/>
    <property type="evidence" value="ECO:0007669"/>
    <property type="project" value="TreeGrafter"/>
</dbReference>
<dbReference type="SUPFAM" id="SSF49464">
    <property type="entry name" value="Carboxypeptidase regulatory domain-like"/>
    <property type="match status" value="1"/>
</dbReference>
<comment type="similarity">
    <text evidence="8">Belongs to the TonB-dependent receptor family.</text>
</comment>
<feature type="domain" description="TonB-dependent receptor-like beta-barrel" evidence="9">
    <location>
        <begin position="350"/>
        <end position="735"/>
    </location>
</feature>
<evidence type="ECO:0000256" key="1">
    <source>
        <dbReference type="ARBA" id="ARBA00004571"/>
    </source>
</evidence>
<evidence type="ECO:0000313" key="11">
    <source>
        <dbReference type="EMBL" id="CAH07052.1"/>
    </source>
</evidence>
<keyword evidence="7" id="KW-0998">Cell outer membrane</keyword>
<dbReference type="InterPro" id="IPR008969">
    <property type="entry name" value="CarboxyPept-like_regulatory"/>
</dbReference>
<dbReference type="Pfam" id="PF13715">
    <property type="entry name" value="CarbopepD_reg_2"/>
    <property type="match status" value="1"/>
</dbReference>
<dbReference type="AlphaFoldDB" id="Q5LFP1"/>
<reference evidence="11 12" key="1">
    <citation type="journal article" date="2005" name="Science">
        <title>Extensive DNA inversions in the B. fragilis genome control variable gene expression.</title>
        <authorList>
            <person name="Cerdeno-Tarraga A.M."/>
            <person name="Patrick S."/>
            <person name="Crosmann L."/>
            <person name="Blakely G."/>
            <person name="Abratt V."/>
            <person name="Lennard N."/>
            <person name="Duerden B."/>
            <person name="Poxton I."/>
            <person name="Harris B."/>
            <person name="Quail M.A."/>
            <person name="Barron A."/>
            <person name="Clarck L."/>
            <person name="Corton C."/>
            <person name="Doggett J."/>
            <person name="Holden M.T.G."/>
            <person name="Larke N."/>
            <person name="Line A."/>
            <person name="Lord A."/>
            <person name="Norbertczak H."/>
            <person name="Ormond D."/>
            <person name="Price C."/>
            <person name="Rabbinowitsch E."/>
            <person name="Woodward J."/>
            <person name="Barrel B.G."/>
            <person name="Parkhill J."/>
        </authorList>
    </citation>
    <scope>NUCLEOTIDE SEQUENCE [LARGE SCALE GENOMIC DNA]</scope>
    <source>
        <strain evidence="12">ATCC 25285 / DSM 2151 / CCUG 4856 / JCM 11019 / LMG 10263 / NCTC 9343 / Onslow / VPI 2553 / EN-2</strain>
    </source>
</reference>
<keyword evidence="12" id="KW-1185">Reference proteome</keyword>
<dbReference type="EMBL" id="CR626927">
    <property type="protein sequence ID" value="CAH07052.1"/>
    <property type="molecule type" value="Genomic_DNA"/>
</dbReference>
<dbReference type="InterPro" id="IPR037066">
    <property type="entry name" value="Plug_dom_sf"/>
</dbReference>
<evidence type="ECO:0000256" key="2">
    <source>
        <dbReference type="ARBA" id="ARBA00022448"/>
    </source>
</evidence>
<name>Q5LFP1_BACFN</name>
<dbReference type="InterPro" id="IPR039426">
    <property type="entry name" value="TonB-dep_rcpt-like"/>
</dbReference>
<dbReference type="Pfam" id="PF07715">
    <property type="entry name" value="Plug"/>
    <property type="match status" value="1"/>
</dbReference>
<keyword evidence="2" id="KW-0813">Transport</keyword>
<dbReference type="FunFam" id="2.170.130.10:FF:000016">
    <property type="entry name" value="Outer membrane receptor for ferrienterochelin and colicins"/>
    <property type="match status" value="1"/>
</dbReference>
<dbReference type="HOGENOM" id="CLU_016599_1_1_10"/>
<keyword evidence="4" id="KW-0812">Transmembrane</keyword>
<evidence type="ECO:0000256" key="8">
    <source>
        <dbReference type="RuleBase" id="RU003357"/>
    </source>
</evidence>
<comment type="subcellular location">
    <subcellularLocation>
        <location evidence="1">Cell outer membrane</location>
        <topology evidence="1">Multi-pass membrane protein</topology>
    </subcellularLocation>
</comment>
<protein>
    <submittedName>
        <fullName evidence="11">TonB dependent outer membrane protein</fullName>
    </submittedName>
</protein>
<sequence>MHRIHKVYRTGPMKKNVLLLLLLGLLTTVSAQPTHRIKGTVIDKASRQPLEFINVLVLGLGRGGVTDAEGHFNIGEVPPGIYRLQASAVGYKTILTPEYIVSTKDLTIQIETEENLTELEGVTVTASPFRRDPESPVGLRIIGLQEIEKSPGANRDISRIVQSYPGVAFSPAGYRNDLIVRGGSPSENRFYLDGVEIPNINHFSTQGASGGPVGIINADLIREVNFYTGAFPTDRGNAMSSVLDFKLRDGDMERNSLKATLGASEVSLASNGHIGKKTSYLVSVRQSYLQFLFDMLGLPFLPTFTDAQFKLKTRFNANNELTILGLGGIDNMKLNTKLDGEKAEYILSYLPKIQQETFTLGAVYRHYAGIHVQSVVVSHSYLNNRNTKYLNNDESSADNLSLKLRSVEQETKFRIENTSTFGNWKINFGANLDYSQYTNTTFQRVYIDEGRTFDYHTYLGMWRWGIFGTINYATTDERFTASLGVRTDANNFSSGMKGMGDQLSPRLSLSYRLTDGLYLSGNAGLYYQLPPYTGLGFKDNNGAWVNKYLRYMSVSQESLGLSWHPGNTFELSAEGFYKQYDKIPFSIADGIPLACKGNDYGVIGNEALSSTAQGRAYGIEILMKWLIAKKLNLASSFTLFKSEYRNNKQSEYIASAWDNRYIFNMSGTYNFPHNWSLGMKISCIGGAPYTPYDVEKSSLVTAWNAQGRPYYDYTKYNTGRLPAFGQLDVRVDKTFYLKRCMLGFYIDLQNVTNSKFKQPDILMSTGVIENPSAPMAEQRYKMKYITQKSGTLMPTLGITFEY</sequence>
<evidence type="ECO:0000259" key="10">
    <source>
        <dbReference type="Pfam" id="PF07715"/>
    </source>
</evidence>
<dbReference type="SUPFAM" id="SSF56935">
    <property type="entry name" value="Porins"/>
    <property type="match status" value="1"/>
</dbReference>
<feature type="domain" description="TonB-dependent receptor plug" evidence="10">
    <location>
        <begin position="135"/>
        <end position="236"/>
    </location>
</feature>
<dbReference type="Gene3D" id="2.60.40.1120">
    <property type="entry name" value="Carboxypeptidase-like, regulatory domain"/>
    <property type="match status" value="1"/>
</dbReference>
<dbReference type="Proteomes" id="UP000006731">
    <property type="component" value="Chromosome"/>
</dbReference>
<dbReference type="Gene3D" id="2.170.130.10">
    <property type="entry name" value="TonB-dependent receptor, plug domain"/>
    <property type="match status" value="1"/>
</dbReference>
<dbReference type="KEGG" id="bfs:BF9343_1271"/>
<dbReference type="PANTHER" id="PTHR30069:SF57">
    <property type="entry name" value="TONB-DEPENDENT RECEPTOR"/>
    <property type="match status" value="1"/>
</dbReference>
<dbReference type="InterPro" id="IPR000531">
    <property type="entry name" value="Beta-barrel_TonB"/>
</dbReference>
<accession>Q5LFP1</accession>
<dbReference type="InterPro" id="IPR036942">
    <property type="entry name" value="Beta-barrel_TonB_sf"/>
</dbReference>
<keyword evidence="5 8" id="KW-0798">TonB box</keyword>
<evidence type="ECO:0000256" key="6">
    <source>
        <dbReference type="ARBA" id="ARBA00023136"/>
    </source>
</evidence>
<dbReference type="PaxDb" id="272559-BF9343_1271"/>
<evidence type="ECO:0000256" key="3">
    <source>
        <dbReference type="ARBA" id="ARBA00022452"/>
    </source>
</evidence>
<evidence type="ECO:0000256" key="7">
    <source>
        <dbReference type="ARBA" id="ARBA00023237"/>
    </source>
</evidence>
<proteinExistence type="inferred from homology"/>
<dbReference type="InterPro" id="IPR012910">
    <property type="entry name" value="Plug_dom"/>
</dbReference>
<gene>
    <name evidence="11" type="ORF">BF9343_1271</name>
</gene>
<evidence type="ECO:0000313" key="12">
    <source>
        <dbReference type="Proteomes" id="UP000006731"/>
    </source>
</evidence>
<dbReference type="GO" id="GO:0009279">
    <property type="term" value="C:cell outer membrane"/>
    <property type="evidence" value="ECO:0007669"/>
    <property type="project" value="UniProtKB-SubCell"/>
</dbReference>
<keyword evidence="6 8" id="KW-0472">Membrane</keyword>
<organism evidence="11 12">
    <name type="scientific">Bacteroides fragilis (strain ATCC 25285 / DSM 2151 / CCUG 4856 / JCM 11019 / LMG 10263 / NCTC 9343 / Onslow / VPI 2553 / EN-2)</name>
    <dbReference type="NCBI Taxonomy" id="272559"/>
    <lineage>
        <taxon>Bacteria</taxon>
        <taxon>Pseudomonadati</taxon>
        <taxon>Bacteroidota</taxon>
        <taxon>Bacteroidia</taxon>
        <taxon>Bacteroidales</taxon>
        <taxon>Bacteroidaceae</taxon>
        <taxon>Bacteroides</taxon>
    </lineage>
</organism>
<dbReference type="GO" id="GO:0044718">
    <property type="term" value="P:siderophore transmembrane transport"/>
    <property type="evidence" value="ECO:0007669"/>
    <property type="project" value="TreeGrafter"/>
</dbReference>
<evidence type="ECO:0000256" key="5">
    <source>
        <dbReference type="ARBA" id="ARBA00023077"/>
    </source>
</evidence>
<dbReference type="Gene3D" id="2.40.170.20">
    <property type="entry name" value="TonB-dependent receptor, beta-barrel domain"/>
    <property type="match status" value="1"/>
</dbReference>